<keyword evidence="1" id="KW-0472">Membrane</keyword>
<gene>
    <name evidence="2" type="ORF">IO99_08730</name>
</gene>
<keyword evidence="1" id="KW-1133">Transmembrane helix</keyword>
<feature type="transmembrane region" description="Helical" evidence="1">
    <location>
        <begin position="196"/>
        <end position="217"/>
    </location>
</feature>
<sequence length="222" mass="24928">MWKMAMRDLRGIFNLYSNKSGLIMIVVVILFGVGNKGAGLFNYFLLMGGVISIAFTEMEARDKIHISILSSPCKRSDYVLGKFLFSIMWIIIVTVIGVLLNNLIYMIYPAEYLKLPPSVIKGTVSYILIFVALYYCVYFSLGIKFAKIFYFVIFFVIMAGTLTIGEYLKGEALPGWLSSIERLLVIFQSNTLGSNIILVALVFGILALIATISVVIYEKKDF</sequence>
<comment type="caution">
    <text evidence="2">The sequence shown here is derived from an EMBL/GenBank/DDBJ whole genome shotgun (WGS) entry which is preliminary data.</text>
</comment>
<evidence type="ECO:0000313" key="3">
    <source>
        <dbReference type="Proteomes" id="UP000028542"/>
    </source>
</evidence>
<proteinExistence type="predicted"/>
<dbReference type="RefSeq" id="WP_035132338.1">
    <property type="nucleotide sequence ID" value="NZ_JPMD01000019.1"/>
</dbReference>
<feature type="transmembrane region" description="Helical" evidence="1">
    <location>
        <begin position="40"/>
        <end position="58"/>
    </location>
</feature>
<feature type="transmembrane region" description="Helical" evidence="1">
    <location>
        <begin position="148"/>
        <end position="168"/>
    </location>
</feature>
<name>A0A084JCL8_9CLOT</name>
<feature type="transmembrane region" description="Helical" evidence="1">
    <location>
        <begin position="12"/>
        <end position="34"/>
    </location>
</feature>
<evidence type="ECO:0000256" key="1">
    <source>
        <dbReference type="SAM" id="Phobius"/>
    </source>
</evidence>
<dbReference type="STRING" id="318464.IO99_08730"/>
<dbReference type="InterPro" id="IPR025699">
    <property type="entry name" value="ABC2_memb-like"/>
</dbReference>
<dbReference type="EMBL" id="JPMD01000019">
    <property type="protein sequence ID" value="KEZ86702.1"/>
    <property type="molecule type" value="Genomic_DNA"/>
</dbReference>
<dbReference type="eggNOG" id="ENOG50323NK">
    <property type="taxonomic scope" value="Bacteria"/>
</dbReference>
<feature type="transmembrane region" description="Helical" evidence="1">
    <location>
        <begin position="124"/>
        <end position="141"/>
    </location>
</feature>
<accession>A0A084JCL8</accession>
<keyword evidence="3" id="KW-1185">Reference proteome</keyword>
<feature type="transmembrane region" description="Helical" evidence="1">
    <location>
        <begin position="79"/>
        <end position="104"/>
    </location>
</feature>
<dbReference type="AlphaFoldDB" id="A0A084JCL8"/>
<protein>
    <submittedName>
        <fullName evidence="2">Uncharacterized protein</fullName>
    </submittedName>
</protein>
<evidence type="ECO:0000313" key="2">
    <source>
        <dbReference type="EMBL" id="KEZ86702.1"/>
    </source>
</evidence>
<reference evidence="2 3" key="1">
    <citation type="submission" date="2014-07" db="EMBL/GenBank/DDBJ databases">
        <title>Draft genome of Clostridium sulfidigenes 113A isolated from sediments associated with methane hydrate from Krishna Godavari basin.</title>
        <authorList>
            <person name="Honkalas V.S."/>
            <person name="Dabir A.P."/>
            <person name="Arora P."/>
            <person name="Dhakephalkar P.K."/>
        </authorList>
    </citation>
    <scope>NUCLEOTIDE SEQUENCE [LARGE SCALE GENOMIC DNA]</scope>
    <source>
        <strain evidence="2 3">113A</strain>
    </source>
</reference>
<dbReference type="Pfam" id="PF13346">
    <property type="entry name" value="ABC2_membrane_5"/>
    <property type="match status" value="1"/>
</dbReference>
<keyword evidence="1" id="KW-0812">Transmembrane</keyword>
<organism evidence="2 3">
    <name type="scientific">Clostridium sulfidigenes</name>
    <dbReference type="NCBI Taxonomy" id="318464"/>
    <lineage>
        <taxon>Bacteria</taxon>
        <taxon>Bacillati</taxon>
        <taxon>Bacillota</taxon>
        <taxon>Clostridia</taxon>
        <taxon>Eubacteriales</taxon>
        <taxon>Clostridiaceae</taxon>
        <taxon>Clostridium</taxon>
    </lineage>
</organism>
<dbReference type="Proteomes" id="UP000028542">
    <property type="component" value="Unassembled WGS sequence"/>
</dbReference>